<organism evidence="2 3">
    <name type="scientific">Periconia digitata</name>
    <dbReference type="NCBI Taxonomy" id="1303443"/>
    <lineage>
        <taxon>Eukaryota</taxon>
        <taxon>Fungi</taxon>
        <taxon>Dikarya</taxon>
        <taxon>Ascomycota</taxon>
        <taxon>Pezizomycotina</taxon>
        <taxon>Dothideomycetes</taxon>
        <taxon>Pleosporomycetidae</taxon>
        <taxon>Pleosporales</taxon>
        <taxon>Massarineae</taxon>
        <taxon>Periconiaceae</taxon>
        <taxon>Periconia</taxon>
    </lineage>
</organism>
<evidence type="ECO:0008006" key="4">
    <source>
        <dbReference type="Google" id="ProtNLM"/>
    </source>
</evidence>
<keyword evidence="1" id="KW-1133">Transmembrane helix</keyword>
<feature type="transmembrane region" description="Helical" evidence="1">
    <location>
        <begin position="622"/>
        <end position="644"/>
    </location>
</feature>
<proteinExistence type="predicted"/>
<name>A0A9W4U4R0_9PLEO</name>
<dbReference type="AlphaFoldDB" id="A0A9W4U4R0"/>
<dbReference type="PANTHER" id="PTHR39596">
    <property type="match status" value="1"/>
</dbReference>
<accession>A0A9W4U4R0</accession>
<evidence type="ECO:0000256" key="1">
    <source>
        <dbReference type="SAM" id="Phobius"/>
    </source>
</evidence>
<keyword evidence="3" id="KW-1185">Reference proteome</keyword>
<gene>
    <name evidence="2" type="ORF">PDIGIT_LOCUS2872</name>
</gene>
<dbReference type="Proteomes" id="UP001152607">
    <property type="component" value="Unassembled WGS sequence"/>
</dbReference>
<dbReference type="OrthoDB" id="2426273at2759"/>
<keyword evidence="1" id="KW-0812">Transmembrane</keyword>
<dbReference type="PANTHER" id="PTHR39596:SF2">
    <property type="entry name" value="HET DOMAIN PROTEIN (AFU_ORTHOLOGUE AFUA_1G17550)-RELATED"/>
    <property type="match status" value="1"/>
</dbReference>
<dbReference type="EMBL" id="CAOQHR010000002">
    <property type="protein sequence ID" value="CAI6301984.1"/>
    <property type="molecule type" value="Genomic_DNA"/>
</dbReference>
<keyword evidence="1" id="KW-0472">Membrane</keyword>
<feature type="transmembrane region" description="Helical" evidence="1">
    <location>
        <begin position="656"/>
        <end position="674"/>
    </location>
</feature>
<sequence>MELSVFTSTEMHEIMDDMCTKGWCIHQVKYLSQVFEYDDETMRYLANLPRSSQRPESHEKCRSELSCVAYNVDLNNYETRHHISCDGSNCEDVAVPYDNLVRLIRDGCVPLVTLHKSDQSRFSIKVHKRQKRTSYTAISHVWADGLGNPHNNSLPSCQLEKLIETETHFWMDTLCIPVRPEDADLRQKSINSMASIYAGARTTLVLDYELMQTSPDTPDCLARIICSVWMRRSWTLQEALLPPECKIQLGDERCIIFATNNLWFGDSPMMWSDTKEAVKLIVDGQTLSPNNLSPRVWSQLQSYLCRQFMSSRGVMKWKNSLYRFKESHRLNNVKHRFEQILGSGSLFFVPRAKEDEPNFPTSDVLEKTESVYSEVYAHTFVCLWNTLVGRSTSIPEDQLFILANTLDMQSEGLINLNSEEQLQTIILSLPSIPLFLFFWQGPKQNSAETPLNHWIPMRIDRPIIKHGPTLRFMSLIDGREGHFMMLEPYPYTRCILLSHTQQLRDNESIHLRTDEGLYTLCIEKHFTDAEELCIVVNWIERANTPGLEAAMFRVLSRRSQKIYLGYHCAVTIEDETLSPIKGRITLQAAFADPATEIVVEYNKPNIPTLRPHGIELPPLITLVWRAMPSFVFSWTFASALYLFIRIVELNWWQRCFFVLVDIWFVLSPIYALPLNVQCAEYLSHIEKRRWRYVESFLPSPRS</sequence>
<protein>
    <recommendedName>
        <fullName evidence="4">Heterokaryon incompatibility domain-containing protein</fullName>
    </recommendedName>
</protein>
<reference evidence="2" key="1">
    <citation type="submission" date="2023-01" db="EMBL/GenBank/DDBJ databases">
        <authorList>
            <person name="Van Ghelder C."/>
            <person name="Rancurel C."/>
        </authorList>
    </citation>
    <scope>NUCLEOTIDE SEQUENCE</scope>
    <source>
        <strain evidence="2">CNCM I-4278</strain>
    </source>
</reference>
<evidence type="ECO:0000313" key="2">
    <source>
        <dbReference type="EMBL" id="CAI6301984.1"/>
    </source>
</evidence>
<evidence type="ECO:0000313" key="3">
    <source>
        <dbReference type="Proteomes" id="UP001152607"/>
    </source>
</evidence>
<comment type="caution">
    <text evidence="2">The sequence shown here is derived from an EMBL/GenBank/DDBJ whole genome shotgun (WGS) entry which is preliminary data.</text>
</comment>